<name>A0A7Y0ELH7_9CLOT</name>
<sequence length="391" mass="43666">MELKIILYILIIFIIVLLAFLLKNKNFFVTIICSLLILEIIVAPKLCIDGAVSGALLFFYKVFPSLFSFLIVSNIIMAYDGIYIYSKILGNALCTPLKLPKSCSFVLIISLLCGYPLGAKYACDLYEKNIINLNTCERLLNIASNASPLFVLGSVGISMLKDSKIGYILLLSNALSCIAMGFLLPANIYNNKNGFKGTHIYSDSNIGNVLKSSIENSIKTCLSIGGFVTLFSVVNNILKNNYLFNSLVYKISLMFNISKDVLQGFLLGIIEMTNGCNLVSSSNSSMLLKIALVSFLFTFSGLSIISQVYSFTYKFNISMKKYIYKKVLQGISCSIISVILYKFMYLNESKQSFNIDYTTTASVQHTFLIVLIILTILPWIIFRIKKLFHIP</sequence>
<evidence type="ECO:0000313" key="3">
    <source>
        <dbReference type="Proteomes" id="UP000537131"/>
    </source>
</evidence>
<feature type="transmembrane region" description="Helical" evidence="1">
    <location>
        <begin position="165"/>
        <end position="186"/>
    </location>
</feature>
<organism evidence="2 3">
    <name type="scientific">Clostridium muellerianum</name>
    <dbReference type="NCBI Taxonomy" id="2716538"/>
    <lineage>
        <taxon>Bacteria</taxon>
        <taxon>Bacillati</taxon>
        <taxon>Bacillota</taxon>
        <taxon>Clostridia</taxon>
        <taxon>Eubacteriales</taxon>
        <taxon>Clostridiaceae</taxon>
        <taxon>Clostridium</taxon>
    </lineage>
</organism>
<evidence type="ECO:0000313" key="2">
    <source>
        <dbReference type="EMBL" id="NMM65651.1"/>
    </source>
</evidence>
<dbReference type="EMBL" id="JABBNI010000066">
    <property type="protein sequence ID" value="NMM65651.1"/>
    <property type="molecule type" value="Genomic_DNA"/>
</dbReference>
<keyword evidence="1" id="KW-1133">Transmembrane helix</keyword>
<proteinExistence type="predicted"/>
<feature type="transmembrane region" description="Helical" evidence="1">
    <location>
        <begin position="28"/>
        <end position="46"/>
    </location>
</feature>
<keyword evidence="3" id="KW-1185">Reference proteome</keyword>
<dbReference type="AlphaFoldDB" id="A0A7Y0ELH7"/>
<evidence type="ECO:0000256" key="1">
    <source>
        <dbReference type="SAM" id="Phobius"/>
    </source>
</evidence>
<feature type="transmembrane region" description="Helical" evidence="1">
    <location>
        <begin position="323"/>
        <end position="343"/>
    </location>
</feature>
<dbReference type="NCBIfam" id="TIGR02871">
    <property type="entry name" value="spore_ylbJ"/>
    <property type="match status" value="1"/>
</dbReference>
<feature type="transmembrane region" description="Helical" evidence="1">
    <location>
        <begin position="5"/>
        <end position="22"/>
    </location>
</feature>
<feature type="transmembrane region" description="Helical" evidence="1">
    <location>
        <begin position="290"/>
        <end position="311"/>
    </location>
</feature>
<keyword evidence="1" id="KW-0812">Transmembrane</keyword>
<dbReference type="RefSeq" id="WP_169300246.1">
    <property type="nucleotide sequence ID" value="NZ_JABBNI010000066.1"/>
</dbReference>
<gene>
    <name evidence="2" type="primary">ylbJ</name>
    <name evidence="2" type="ORF">HBE96_24030</name>
</gene>
<accession>A0A7Y0ELH7</accession>
<comment type="caution">
    <text evidence="2">The sequence shown here is derived from an EMBL/GenBank/DDBJ whole genome shotgun (WGS) entry which is preliminary data.</text>
</comment>
<keyword evidence="1" id="KW-0472">Membrane</keyword>
<reference evidence="2 3" key="1">
    <citation type="submission" date="2020-06" db="EMBL/GenBank/DDBJ databases">
        <title>Complete Genome Sequence of Clostridium muelleri sp. nov. P21T, an Acid-Alcohol Producing Acetogen Isolated from Old Hay.</title>
        <authorList>
            <person name="Duncan K.E."/>
            <person name="Tanner R.S."/>
        </authorList>
    </citation>
    <scope>NUCLEOTIDE SEQUENCE [LARGE SCALE GENOMIC DNA]</scope>
    <source>
        <strain evidence="2 3">P21</strain>
    </source>
</reference>
<dbReference type="Proteomes" id="UP000537131">
    <property type="component" value="Unassembled WGS sequence"/>
</dbReference>
<feature type="transmembrane region" description="Helical" evidence="1">
    <location>
        <begin position="58"/>
        <end position="79"/>
    </location>
</feature>
<protein>
    <submittedName>
        <fullName evidence="2">Sporulation integral membrane protein YlbJ</fullName>
    </submittedName>
</protein>
<dbReference type="InterPro" id="IPR014226">
    <property type="entry name" value="Spore_IM_YlbJ"/>
</dbReference>
<feature type="transmembrane region" description="Helical" evidence="1">
    <location>
        <begin position="363"/>
        <end position="382"/>
    </location>
</feature>